<keyword evidence="9" id="KW-0472">Membrane</keyword>
<dbReference type="InterPro" id="IPR027417">
    <property type="entry name" value="P-loop_NTPase"/>
</dbReference>
<keyword evidence="3" id="KW-0813">Transport</keyword>
<evidence type="ECO:0000256" key="4">
    <source>
        <dbReference type="ARBA" id="ARBA00022475"/>
    </source>
</evidence>
<dbReference type="PROSITE" id="PS50893">
    <property type="entry name" value="ABC_TRANSPORTER_2"/>
    <property type="match status" value="2"/>
</dbReference>
<dbReference type="InterPro" id="IPR017871">
    <property type="entry name" value="ABC_transporter-like_CS"/>
</dbReference>
<evidence type="ECO:0000259" key="11">
    <source>
        <dbReference type="PROSITE" id="PS50893"/>
    </source>
</evidence>
<keyword evidence="13" id="KW-1185">Reference proteome</keyword>
<keyword evidence="4" id="KW-1003">Cell membrane</keyword>
<dbReference type="InterPro" id="IPR050095">
    <property type="entry name" value="ECF_ABC_transporter_ATP-bd"/>
</dbReference>
<dbReference type="Gene3D" id="3.40.50.300">
    <property type="entry name" value="P-loop containing nucleotide triphosphate hydrolases"/>
    <property type="match status" value="2"/>
</dbReference>
<evidence type="ECO:0000256" key="5">
    <source>
        <dbReference type="ARBA" id="ARBA00022737"/>
    </source>
</evidence>
<dbReference type="SMART" id="SM00382">
    <property type="entry name" value="AAA"/>
    <property type="match status" value="2"/>
</dbReference>
<keyword evidence="6" id="KW-0547">Nucleotide-binding</keyword>
<comment type="function">
    <text evidence="10">Probably part of an ABC transporter complex. Responsible for energy coupling to the transport system.</text>
</comment>
<dbReference type="InterPro" id="IPR003439">
    <property type="entry name" value="ABC_transporter-like_ATP-bd"/>
</dbReference>
<dbReference type="PANTHER" id="PTHR43553:SF23">
    <property type="entry name" value="ABC TRANSPORTER ATP-BINDING COMPONENT"/>
    <property type="match status" value="1"/>
</dbReference>
<protein>
    <submittedName>
        <fullName evidence="12">ABC transporter ATP-binding protein</fullName>
    </submittedName>
</protein>
<evidence type="ECO:0000313" key="13">
    <source>
        <dbReference type="Proteomes" id="UP001628192"/>
    </source>
</evidence>
<dbReference type="SUPFAM" id="SSF52540">
    <property type="entry name" value="P-loop containing nucleoside triphosphate hydrolases"/>
    <property type="match status" value="2"/>
</dbReference>
<keyword evidence="5" id="KW-0677">Repeat</keyword>
<comment type="caution">
    <text evidence="12">The sequence shown here is derived from an EMBL/GenBank/DDBJ whole genome shotgun (WGS) entry which is preliminary data.</text>
</comment>
<dbReference type="Pfam" id="PF00005">
    <property type="entry name" value="ABC_tran"/>
    <property type="match status" value="2"/>
</dbReference>
<keyword evidence="7 12" id="KW-0067">ATP-binding</keyword>
<comment type="subcellular location">
    <subcellularLocation>
        <location evidence="1">Cell membrane</location>
        <topology evidence="1">Peripheral membrane protein</topology>
    </subcellularLocation>
</comment>
<dbReference type="EMBL" id="BAAFSG010000001">
    <property type="protein sequence ID" value="GAB1253310.1"/>
    <property type="molecule type" value="Genomic_DNA"/>
</dbReference>
<evidence type="ECO:0000256" key="7">
    <source>
        <dbReference type="ARBA" id="ARBA00022840"/>
    </source>
</evidence>
<evidence type="ECO:0000256" key="3">
    <source>
        <dbReference type="ARBA" id="ARBA00022448"/>
    </source>
</evidence>
<evidence type="ECO:0000256" key="6">
    <source>
        <dbReference type="ARBA" id="ARBA00022741"/>
    </source>
</evidence>
<evidence type="ECO:0000256" key="1">
    <source>
        <dbReference type="ARBA" id="ARBA00004202"/>
    </source>
</evidence>
<accession>A0ABQ0E6D9</accession>
<dbReference type="PROSITE" id="PS00211">
    <property type="entry name" value="ABC_TRANSPORTER_1"/>
    <property type="match status" value="1"/>
</dbReference>
<dbReference type="InterPro" id="IPR015856">
    <property type="entry name" value="ABC_transpr_CbiO/EcfA_su"/>
</dbReference>
<dbReference type="InterPro" id="IPR003593">
    <property type="entry name" value="AAA+_ATPase"/>
</dbReference>
<evidence type="ECO:0000256" key="8">
    <source>
        <dbReference type="ARBA" id="ARBA00022967"/>
    </source>
</evidence>
<feature type="domain" description="ABC transporter" evidence="11">
    <location>
        <begin position="262"/>
        <end position="485"/>
    </location>
</feature>
<evidence type="ECO:0000256" key="9">
    <source>
        <dbReference type="ARBA" id="ARBA00023136"/>
    </source>
</evidence>
<reference evidence="12 13" key="1">
    <citation type="journal article" date="2025" name="Int. J. Syst. Evol. Microbiol.">
        <title>Desulfovibrio falkowii sp. nov., Porphyromonas miyakawae sp. nov., Mediterraneibacter flintii sp. nov. and Owariibacterium komagatae gen. nov., sp. nov., isolated from human faeces.</title>
        <authorList>
            <person name="Hamaguchi T."/>
            <person name="Ohara M."/>
            <person name="Hisatomi A."/>
            <person name="Sekiguchi K."/>
            <person name="Takeda J.I."/>
            <person name="Ueyama J."/>
            <person name="Ito M."/>
            <person name="Nishiwaki H."/>
            <person name="Ogi T."/>
            <person name="Hirayama M."/>
            <person name="Ohkuma M."/>
            <person name="Sakamoto M."/>
            <person name="Ohno K."/>
        </authorList>
    </citation>
    <scope>NUCLEOTIDE SEQUENCE [LARGE SCALE GENOMIC DNA]</scope>
    <source>
        <strain evidence="12 13">13CB8C</strain>
    </source>
</reference>
<gene>
    <name evidence="12" type="ORF">Defa_07970</name>
</gene>
<dbReference type="GO" id="GO:0005524">
    <property type="term" value="F:ATP binding"/>
    <property type="evidence" value="ECO:0007669"/>
    <property type="project" value="UniProtKB-KW"/>
</dbReference>
<name>A0ABQ0E6D9_9BACT</name>
<keyword evidence="8" id="KW-1278">Translocase</keyword>
<comment type="similarity">
    <text evidence="2">Belongs to the ABC transporter superfamily.</text>
</comment>
<dbReference type="PANTHER" id="PTHR43553">
    <property type="entry name" value="HEAVY METAL TRANSPORTER"/>
    <property type="match status" value="1"/>
</dbReference>
<dbReference type="Proteomes" id="UP001628192">
    <property type="component" value="Unassembled WGS sequence"/>
</dbReference>
<evidence type="ECO:0000256" key="10">
    <source>
        <dbReference type="ARBA" id="ARBA00025157"/>
    </source>
</evidence>
<organism evidence="12 13">
    <name type="scientific">Desulfovibrio falkowii</name>
    <dbReference type="NCBI Taxonomy" id="3136602"/>
    <lineage>
        <taxon>Bacteria</taxon>
        <taxon>Pseudomonadati</taxon>
        <taxon>Thermodesulfobacteriota</taxon>
        <taxon>Desulfovibrionia</taxon>
        <taxon>Desulfovibrionales</taxon>
        <taxon>Desulfovibrionaceae</taxon>
        <taxon>Desulfovibrio</taxon>
    </lineage>
</organism>
<dbReference type="RefSeq" id="WP_407844246.1">
    <property type="nucleotide sequence ID" value="NZ_BAAFSG010000001.1"/>
</dbReference>
<proteinExistence type="inferred from homology"/>
<evidence type="ECO:0000256" key="2">
    <source>
        <dbReference type="ARBA" id="ARBA00005417"/>
    </source>
</evidence>
<dbReference type="CDD" id="cd03225">
    <property type="entry name" value="ABC_cobalt_CbiO_domain1"/>
    <property type="match status" value="1"/>
</dbReference>
<evidence type="ECO:0000313" key="12">
    <source>
        <dbReference type="EMBL" id="GAB1253310.1"/>
    </source>
</evidence>
<feature type="domain" description="ABC transporter" evidence="11">
    <location>
        <begin position="2"/>
        <end position="241"/>
    </location>
</feature>
<sequence length="485" mass="52671">MLCFENVSYTYPFQHRPAVNNISLQVKPGELVLCTGASGCGKSTLIRLANGLCPLHFEGRLQGRVLVNGVPTTEQGLPRLARQAGTLFQDPEQQFFALNVEDELSFALEWQGIPVPQMHEAVNGAVRHFGLESLLGSSIHELSEGQKQKVGLAVLWTQHPQALILDEPTANLDPESTAELALRLNELKQKGMAILVVDHRLYWLADVADRVVIMQDGRIQNEGDFSILQDDELRARYGLRRACVPDARPLLPSSSEAGEKLVDVHGLTYAHKGQQPLYENARMSLPAGITALIGPNGTGKTTLARVLAGLNRPQAGEIRLSGQPLTAAERLSRTGIVLQNADHQLHMRTALAEVRTCLELAGCRDKGEAMALLATFGLEDLALRHPQSLSGGEKQRLVIACALAKKPGLLILDEPTSGLDGLNMTRLAQALEEQTKEGRCILLITHDLELLALMGRHALRLPLTRADEGTLPEEAAPRNAATSAA</sequence>